<protein>
    <submittedName>
        <fullName evidence="1">Uncharacterized protein</fullName>
    </submittedName>
</protein>
<proteinExistence type="predicted"/>
<dbReference type="Proteomes" id="UP000699462">
    <property type="component" value="Unassembled WGS sequence"/>
</dbReference>
<evidence type="ECO:0000313" key="1">
    <source>
        <dbReference type="EMBL" id="KAF8561581.1"/>
    </source>
</evidence>
<dbReference type="EMBL" id="JTDF01021638">
    <property type="protein sequence ID" value="KAF8561581.1"/>
    <property type="molecule type" value="Genomic_DNA"/>
</dbReference>
<comment type="caution">
    <text evidence="1">The sequence shown here is derived from an EMBL/GenBank/DDBJ whole genome shotgun (WGS) entry which is preliminary data.</text>
</comment>
<sequence length="143" mass="16534">MPWLIWLSNSFTAAKLDGQIQFTRWSNVCHLYGQMEQPSNPTAAFDWPNYWNNCCASGTGQPYRFNRSIRWKSRAICFELCCFNGPYYCTLQQNYGTGGQSEMKTENNKFGTCFEPPTVLSRSIKLRILTYTGRSRTARTVDH</sequence>
<evidence type="ECO:0000313" key="2">
    <source>
        <dbReference type="Proteomes" id="UP000699462"/>
    </source>
</evidence>
<name>A0A8T0D4M9_9TREM</name>
<keyword evidence="2" id="KW-1185">Reference proteome</keyword>
<organism evidence="1 2">
    <name type="scientific">Paragonimus westermani</name>
    <dbReference type="NCBI Taxonomy" id="34504"/>
    <lineage>
        <taxon>Eukaryota</taxon>
        <taxon>Metazoa</taxon>
        <taxon>Spiralia</taxon>
        <taxon>Lophotrochozoa</taxon>
        <taxon>Platyhelminthes</taxon>
        <taxon>Trematoda</taxon>
        <taxon>Digenea</taxon>
        <taxon>Plagiorchiida</taxon>
        <taxon>Troglotremata</taxon>
        <taxon>Troglotrematidae</taxon>
        <taxon>Paragonimus</taxon>
    </lineage>
</organism>
<dbReference type="AlphaFoldDB" id="A0A8T0D4M9"/>
<gene>
    <name evidence="1" type="ORF">P879_11815</name>
</gene>
<reference evidence="1 2" key="1">
    <citation type="submission" date="2019-07" db="EMBL/GenBank/DDBJ databases">
        <title>Annotation for the trematode Paragonimus westermani.</title>
        <authorList>
            <person name="Choi Y.-J."/>
        </authorList>
    </citation>
    <scope>NUCLEOTIDE SEQUENCE [LARGE SCALE GENOMIC DNA]</scope>
    <source>
        <strain evidence="1">180907_Pwestermani</strain>
    </source>
</reference>
<accession>A0A8T0D4M9</accession>